<dbReference type="InterPro" id="IPR000014">
    <property type="entry name" value="PAS"/>
</dbReference>
<dbReference type="InterPro" id="IPR035965">
    <property type="entry name" value="PAS-like_dom_sf"/>
</dbReference>
<evidence type="ECO:0000256" key="6">
    <source>
        <dbReference type="ARBA" id="ARBA00023163"/>
    </source>
</evidence>
<dbReference type="Pfam" id="PF13426">
    <property type="entry name" value="PAS_9"/>
    <property type="match status" value="1"/>
</dbReference>
<dbReference type="InterPro" id="IPR058031">
    <property type="entry name" value="AAA_lid_NorR"/>
</dbReference>
<evidence type="ECO:0000259" key="9">
    <source>
        <dbReference type="PROSITE" id="PS50112"/>
    </source>
</evidence>
<keyword evidence="6" id="KW-0804">Transcription</keyword>
<name>A0ABV1H9V8_9FIRM</name>
<dbReference type="InterPro" id="IPR027417">
    <property type="entry name" value="P-loop_NTPase"/>
</dbReference>
<dbReference type="CDD" id="cd00130">
    <property type="entry name" value="PAS"/>
    <property type="match status" value="1"/>
</dbReference>
<organism evidence="11 12">
    <name type="scientific">Maccoyibacter intestinihominis</name>
    <dbReference type="NCBI Taxonomy" id="3133499"/>
    <lineage>
        <taxon>Bacteria</taxon>
        <taxon>Bacillati</taxon>
        <taxon>Bacillota</taxon>
        <taxon>Clostridia</taxon>
        <taxon>Lachnospirales</taxon>
        <taxon>Lachnospiraceae</taxon>
        <taxon>Maccoyibacter</taxon>
    </lineage>
</organism>
<proteinExistence type="predicted"/>
<dbReference type="NCBIfam" id="TIGR01003">
    <property type="entry name" value="PTS_HPr_family"/>
    <property type="match status" value="1"/>
</dbReference>
<feature type="domain" description="Sigma-54 factor interaction" evidence="8">
    <location>
        <begin position="366"/>
        <end position="595"/>
    </location>
</feature>
<dbReference type="Pfam" id="PF25601">
    <property type="entry name" value="AAA_lid_14"/>
    <property type="match status" value="1"/>
</dbReference>
<dbReference type="PROSITE" id="PS50045">
    <property type="entry name" value="SIGMA54_INTERACT_4"/>
    <property type="match status" value="1"/>
</dbReference>
<dbReference type="CDD" id="cd00009">
    <property type="entry name" value="AAA"/>
    <property type="match status" value="1"/>
</dbReference>
<dbReference type="InterPro" id="IPR025662">
    <property type="entry name" value="Sigma_54_int_dom_ATP-bd_1"/>
</dbReference>
<keyword evidence="5" id="KW-0238">DNA-binding</keyword>
<dbReference type="NCBIfam" id="TIGR00229">
    <property type="entry name" value="sensory_box"/>
    <property type="match status" value="2"/>
</dbReference>
<dbReference type="SUPFAM" id="SSF55594">
    <property type="entry name" value="HPr-like"/>
    <property type="match status" value="1"/>
</dbReference>
<dbReference type="InterPro" id="IPR009057">
    <property type="entry name" value="Homeodomain-like_sf"/>
</dbReference>
<dbReference type="Pfam" id="PF18024">
    <property type="entry name" value="HTH_50"/>
    <property type="match status" value="1"/>
</dbReference>
<dbReference type="SMART" id="SM00382">
    <property type="entry name" value="AAA"/>
    <property type="match status" value="1"/>
</dbReference>
<dbReference type="PANTHER" id="PTHR32071">
    <property type="entry name" value="TRANSCRIPTIONAL REGULATORY PROTEIN"/>
    <property type="match status" value="1"/>
</dbReference>
<dbReference type="InterPro" id="IPR003593">
    <property type="entry name" value="AAA+_ATPase"/>
</dbReference>
<keyword evidence="1" id="KW-0547">Nucleotide-binding</keyword>
<dbReference type="InterPro" id="IPR030828">
    <property type="entry name" value="HTH_TyrR"/>
</dbReference>
<dbReference type="InterPro" id="IPR000032">
    <property type="entry name" value="HPr-like"/>
</dbReference>
<dbReference type="PROSITE" id="PS00688">
    <property type="entry name" value="SIGMA54_INTERACT_3"/>
    <property type="match status" value="1"/>
</dbReference>
<evidence type="ECO:0000256" key="1">
    <source>
        <dbReference type="ARBA" id="ARBA00022741"/>
    </source>
</evidence>
<dbReference type="PROSITE" id="PS51350">
    <property type="entry name" value="PTS_HPR_DOM"/>
    <property type="match status" value="1"/>
</dbReference>
<dbReference type="Gene3D" id="3.30.450.20">
    <property type="entry name" value="PAS domain"/>
    <property type="match status" value="2"/>
</dbReference>
<dbReference type="InterPro" id="IPR025944">
    <property type="entry name" value="Sigma_54_int_dom_CS"/>
</dbReference>
<dbReference type="Gene3D" id="3.30.1340.10">
    <property type="entry name" value="HPr-like"/>
    <property type="match status" value="1"/>
</dbReference>
<sequence length="701" mass="79187">MSKTQRIEEKVTIHYEKGLHVRVAATIVQKADRLQNEYNVLYSVHREGLHNVPLTSILLVTALKVKKGEEIYLVTEGEQAEEASKEMKQFLEGDFNISPSELNQVDNLLQDNVITAENVYSNIESGLLVVDNQHTIIIYNTEAEHLFGIPAREVLGRKVTEVFPDSRLPEVVDTKEPILGYTREIGKSTIVVNTTPIIENDEIKGAISTFEDVSRLVQISWEFEEVKELKERYLQILEAVQDGICVFDREGTVTYINGSYNEITGENISEGDNIHEISPNGSRMRVLEKGQKIMGEISQKKNGKSVVANIVPIIVNQQITGGISVVKNLSEIEELIDRISHLSAKTEYLEEELHRRKKLNPAFNRIVGVSNKLYDAMKLAAKTADNNFNVLIRGESGTGKELIAEAIHYSSERATQPFIRVNCAAIPENLLESEMFGHVKGAYTGAIKTKIGKFELADKGTIFLDEIGELDKSMQAKMLRVIQKKEFQRVGDDRTITVDARIIAATNRNLEELVENGEFREDLYYRLNVIPIWLPPLRERREDIPVLSEYFLNKIAEELGCEPKKLSGEAMDALIHYSWPGNIRELENVMERINILADGREVQKEDLPHYISENYHTAVNDEVPSEAVTENGLYDAGLSLGKTSAEEIVTGNDEIMPWEYYEREIIRKALKKYGSYNAAGKALGLTHKTVAAKARKYHIEE</sequence>
<dbReference type="Gene3D" id="1.10.10.60">
    <property type="entry name" value="Homeodomain-like"/>
    <property type="match status" value="1"/>
</dbReference>
<feature type="domain" description="PAS" evidence="9">
    <location>
        <begin position="119"/>
        <end position="163"/>
    </location>
</feature>
<dbReference type="Pfam" id="PF00381">
    <property type="entry name" value="PTS-HPr"/>
    <property type="match status" value="1"/>
</dbReference>
<dbReference type="PROSITE" id="PS00676">
    <property type="entry name" value="SIGMA54_INTERACT_2"/>
    <property type="match status" value="1"/>
</dbReference>
<feature type="domain" description="PAS" evidence="9">
    <location>
        <begin position="229"/>
        <end position="270"/>
    </location>
</feature>
<evidence type="ECO:0000256" key="5">
    <source>
        <dbReference type="ARBA" id="ARBA00023125"/>
    </source>
</evidence>
<keyword evidence="12" id="KW-1185">Reference proteome</keyword>
<dbReference type="PROSITE" id="PS50112">
    <property type="entry name" value="PAS"/>
    <property type="match status" value="2"/>
</dbReference>
<dbReference type="SUPFAM" id="SSF46689">
    <property type="entry name" value="Homeodomain-like"/>
    <property type="match status" value="1"/>
</dbReference>
<dbReference type="SUPFAM" id="SSF55785">
    <property type="entry name" value="PYP-like sensor domain (PAS domain)"/>
    <property type="match status" value="2"/>
</dbReference>
<dbReference type="Gene3D" id="3.40.50.300">
    <property type="entry name" value="P-loop containing nucleotide triphosphate hydrolases"/>
    <property type="match status" value="1"/>
</dbReference>
<protein>
    <recommendedName>
        <fullName evidence="7">HTH-type transcriptional regulatory protein TyrR</fullName>
    </recommendedName>
</protein>
<dbReference type="EMBL" id="JBBMEX010000001">
    <property type="protein sequence ID" value="MEQ2556270.1"/>
    <property type="molecule type" value="Genomic_DNA"/>
</dbReference>
<evidence type="ECO:0000256" key="2">
    <source>
        <dbReference type="ARBA" id="ARBA00022797"/>
    </source>
</evidence>
<keyword evidence="3" id="KW-0067">ATP-binding</keyword>
<evidence type="ECO:0000256" key="7">
    <source>
        <dbReference type="ARBA" id="ARBA00029500"/>
    </source>
</evidence>
<feature type="domain" description="HPr" evidence="10">
    <location>
        <begin position="6"/>
        <end position="98"/>
    </location>
</feature>
<accession>A0ABV1H9V8</accession>
<keyword evidence="4" id="KW-0805">Transcription regulation</keyword>
<dbReference type="Pfam" id="PF00158">
    <property type="entry name" value="Sigma54_activat"/>
    <property type="match status" value="1"/>
</dbReference>
<dbReference type="Gene3D" id="1.10.8.60">
    <property type="match status" value="1"/>
</dbReference>
<dbReference type="SMART" id="SM00091">
    <property type="entry name" value="PAS"/>
    <property type="match status" value="2"/>
</dbReference>
<gene>
    <name evidence="11" type="ORF">WMO43_00030</name>
</gene>
<dbReference type="InterPro" id="IPR002078">
    <property type="entry name" value="Sigma_54_int"/>
</dbReference>
<evidence type="ECO:0000259" key="10">
    <source>
        <dbReference type="PROSITE" id="PS51350"/>
    </source>
</evidence>
<evidence type="ECO:0000313" key="12">
    <source>
        <dbReference type="Proteomes" id="UP001454489"/>
    </source>
</evidence>
<evidence type="ECO:0000259" key="8">
    <source>
        <dbReference type="PROSITE" id="PS50045"/>
    </source>
</evidence>
<evidence type="ECO:0000256" key="4">
    <source>
        <dbReference type="ARBA" id="ARBA00023015"/>
    </source>
</evidence>
<dbReference type="SUPFAM" id="SSF52540">
    <property type="entry name" value="P-loop containing nucleoside triphosphate hydrolases"/>
    <property type="match status" value="1"/>
</dbReference>
<reference evidence="11 12" key="1">
    <citation type="submission" date="2024-03" db="EMBL/GenBank/DDBJ databases">
        <title>Human intestinal bacterial collection.</title>
        <authorList>
            <person name="Pauvert C."/>
            <person name="Hitch T.C.A."/>
            <person name="Clavel T."/>
        </authorList>
    </citation>
    <scope>NUCLEOTIDE SEQUENCE [LARGE SCALE GENOMIC DNA]</scope>
    <source>
        <strain evidence="11 12">CLA-AA-H185</strain>
    </source>
</reference>
<dbReference type="PANTHER" id="PTHR32071:SF57">
    <property type="entry name" value="C4-DICARBOXYLATE TRANSPORT TRANSCRIPTIONAL REGULATORY PROTEIN DCTD"/>
    <property type="match status" value="1"/>
</dbReference>
<dbReference type="Pfam" id="PF13188">
    <property type="entry name" value="PAS_8"/>
    <property type="match status" value="1"/>
</dbReference>
<dbReference type="InterPro" id="IPR025943">
    <property type="entry name" value="Sigma_54_int_dom_ATP-bd_2"/>
</dbReference>
<dbReference type="PROSITE" id="PS00675">
    <property type="entry name" value="SIGMA54_INTERACT_1"/>
    <property type="match status" value="1"/>
</dbReference>
<dbReference type="RefSeq" id="WP_353529260.1">
    <property type="nucleotide sequence ID" value="NZ_JBBMEX010000001.1"/>
</dbReference>
<keyword evidence="2" id="KW-0058">Aromatic hydrocarbons catabolism</keyword>
<evidence type="ECO:0000313" key="11">
    <source>
        <dbReference type="EMBL" id="MEQ2556270.1"/>
    </source>
</evidence>
<dbReference type="InterPro" id="IPR035895">
    <property type="entry name" value="HPr-like_sf"/>
</dbReference>
<comment type="caution">
    <text evidence="11">The sequence shown here is derived from an EMBL/GenBank/DDBJ whole genome shotgun (WGS) entry which is preliminary data.</text>
</comment>
<evidence type="ECO:0000256" key="3">
    <source>
        <dbReference type="ARBA" id="ARBA00022840"/>
    </source>
</evidence>
<dbReference type="Proteomes" id="UP001454489">
    <property type="component" value="Unassembled WGS sequence"/>
</dbReference>